<evidence type="ECO:0000313" key="3">
    <source>
        <dbReference type="Proteomes" id="UP000680132"/>
    </source>
</evidence>
<comment type="caution">
    <text evidence="2">The sequence shown here is derived from an EMBL/GenBank/DDBJ whole genome shotgun (WGS) entry which is preliminary data.</text>
</comment>
<feature type="transmembrane region" description="Helical" evidence="1">
    <location>
        <begin position="78"/>
        <end position="108"/>
    </location>
</feature>
<reference evidence="2" key="1">
    <citation type="submission" date="2021-03" db="EMBL/GenBank/DDBJ databases">
        <title>Microbacterium sp. nov., a novel actinobacterium isolated from cow dung.</title>
        <authorList>
            <person name="Zhang L."/>
        </authorList>
    </citation>
    <scope>NUCLEOTIDE SEQUENCE</scope>
    <source>
        <strain evidence="2">NEAU-LLB</strain>
    </source>
</reference>
<keyword evidence="3" id="KW-1185">Reference proteome</keyword>
<organism evidence="2 3">
    <name type="scientific">Microbacterium stercoris</name>
    <dbReference type="NCBI Taxonomy" id="2820289"/>
    <lineage>
        <taxon>Bacteria</taxon>
        <taxon>Bacillati</taxon>
        <taxon>Actinomycetota</taxon>
        <taxon>Actinomycetes</taxon>
        <taxon>Micrococcales</taxon>
        <taxon>Microbacteriaceae</taxon>
        <taxon>Microbacterium</taxon>
    </lineage>
</organism>
<sequence>MLGIASFVILIPALMVNVGPPLEGLRAIDDALATRTVFGLIASSAIVAMYLGSYSVSREYYYGSMARSLVMASTRRVFISKMLASVIASVALCVVGIAIWSIVTVVLLRSFGREPLFDGPFWTIVWGSLFASACGGAIGVAVGWLVRNYYAASGIVLLLPLMIEAPLLFNLPEVERYLPVGAIAGVAVLPLDGLLPWWASGLVLLGWSVAATAAAALVVRRREH</sequence>
<feature type="transmembrane region" description="Helical" evidence="1">
    <location>
        <begin position="37"/>
        <end position="57"/>
    </location>
</feature>
<protein>
    <recommendedName>
        <fullName evidence="4">ABC transporter permease</fullName>
    </recommendedName>
</protein>
<dbReference type="EMBL" id="JAGFOA010000003">
    <property type="protein sequence ID" value="MBO3663649.1"/>
    <property type="molecule type" value="Genomic_DNA"/>
</dbReference>
<feature type="transmembrane region" description="Helical" evidence="1">
    <location>
        <begin position="149"/>
        <end position="169"/>
    </location>
</feature>
<dbReference type="RefSeq" id="WP_208502948.1">
    <property type="nucleotide sequence ID" value="NZ_JAGFOA010000003.1"/>
</dbReference>
<gene>
    <name evidence="2" type="ORF">J5V96_08980</name>
</gene>
<name>A0A939QIQ1_9MICO</name>
<feature type="transmembrane region" description="Helical" evidence="1">
    <location>
        <begin position="197"/>
        <end position="219"/>
    </location>
</feature>
<feature type="transmembrane region" description="Helical" evidence="1">
    <location>
        <begin position="120"/>
        <end position="142"/>
    </location>
</feature>
<dbReference type="Proteomes" id="UP000680132">
    <property type="component" value="Unassembled WGS sequence"/>
</dbReference>
<keyword evidence="1" id="KW-1133">Transmembrane helix</keyword>
<proteinExistence type="predicted"/>
<accession>A0A939QIQ1</accession>
<keyword evidence="1" id="KW-0812">Transmembrane</keyword>
<keyword evidence="1" id="KW-0472">Membrane</keyword>
<evidence type="ECO:0008006" key="4">
    <source>
        <dbReference type="Google" id="ProtNLM"/>
    </source>
</evidence>
<evidence type="ECO:0000313" key="2">
    <source>
        <dbReference type="EMBL" id="MBO3663649.1"/>
    </source>
</evidence>
<dbReference type="AlphaFoldDB" id="A0A939QIQ1"/>
<evidence type="ECO:0000256" key="1">
    <source>
        <dbReference type="SAM" id="Phobius"/>
    </source>
</evidence>